<proteinExistence type="predicted"/>
<reference evidence="1 2" key="1">
    <citation type="journal article" date="2016" name="Nat. Commun.">
        <title>Thousands of microbial genomes shed light on interconnected biogeochemical processes in an aquifer system.</title>
        <authorList>
            <person name="Anantharaman K."/>
            <person name="Brown C.T."/>
            <person name="Hug L.A."/>
            <person name="Sharon I."/>
            <person name="Castelle C.J."/>
            <person name="Probst A.J."/>
            <person name="Thomas B.C."/>
            <person name="Singh A."/>
            <person name="Wilkins M.J."/>
            <person name="Karaoz U."/>
            <person name="Brodie E.L."/>
            <person name="Williams K.H."/>
            <person name="Hubbard S.S."/>
            <person name="Banfield J.F."/>
        </authorList>
    </citation>
    <scope>NUCLEOTIDE SEQUENCE [LARGE SCALE GENOMIC DNA]</scope>
</reference>
<gene>
    <name evidence="1" type="ORF">A3G06_02215</name>
</gene>
<dbReference type="EMBL" id="MFVV01000041">
    <property type="protein sequence ID" value="OGJ02541.1"/>
    <property type="molecule type" value="Genomic_DNA"/>
</dbReference>
<dbReference type="AlphaFoldDB" id="A0A1F6Y838"/>
<organism evidence="1 2">
    <name type="scientific">Candidatus Nomurabacteria bacterium RIFCSPLOWO2_12_FULL_46_14</name>
    <dbReference type="NCBI Taxonomy" id="1801797"/>
    <lineage>
        <taxon>Bacteria</taxon>
        <taxon>Candidatus Nomuraibacteriota</taxon>
    </lineage>
</organism>
<protein>
    <submittedName>
        <fullName evidence="1">Uncharacterized protein</fullName>
    </submittedName>
</protein>
<comment type="caution">
    <text evidence="1">The sequence shown here is derived from an EMBL/GenBank/DDBJ whole genome shotgun (WGS) entry which is preliminary data.</text>
</comment>
<sequence>MSKQKTIWTLCLVLILGNVFFGTKYFTLHRELRETKAALQTETINEKILSFSKLFISKVLRAENEVDFETRLNLENSVRNLQDEEILAAWQKFTRSDTEREAQTEVTNLLGLLMEKIKVD</sequence>
<evidence type="ECO:0000313" key="1">
    <source>
        <dbReference type="EMBL" id="OGJ02541.1"/>
    </source>
</evidence>
<dbReference type="Proteomes" id="UP000176192">
    <property type="component" value="Unassembled WGS sequence"/>
</dbReference>
<accession>A0A1F6Y838</accession>
<name>A0A1F6Y838_9BACT</name>
<evidence type="ECO:0000313" key="2">
    <source>
        <dbReference type="Proteomes" id="UP000176192"/>
    </source>
</evidence>